<accession>A0A081B6U6</accession>
<dbReference type="AlphaFoldDB" id="A0A081B6U6"/>
<keyword evidence="3" id="KW-0378">Hydrolase</keyword>
<dbReference type="NCBIfam" id="NF009151">
    <property type="entry name" value="PRK12497.1-5"/>
    <property type="match status" value="1"/>
</dbReference>
<dbReference type="PANTHER" id="PTHR34039">
    <property type="entry name" value="UPF0102 PROTEIN YRAN"/>
    <property type="match status" value="1"/>
</dbReference>
<evidence type="ECO:0000313" key="3">
    <source>
        <dbReference type="EMBL" id="GAK43764.1"/>
    </source>
</evidence>
<comment type="caution">
    <text evidence="3">The sequence shown here is derived from an EMBL/GenBank/DDBJ whole genome shotgun (WGS) entry which is preliminary data.</text>
</comment>
<dbReference type="STRING" id="1333998.M2A_0263"/>
<proteinExistence type="inferred from homology"/>
<dbReference type="EMBL" id="BBIO01000001">
    <property type="protein sequence ID" value="GAK43764.1"/>
    <property type="molecule type" value="Genomic_DNA"/>
</dbReference>
<name>A0A081B6U6_9HYPH</name>
<evidence type="ECO:0000256" key="2">
    <source>
        <dbReference type="HAMAP-Rule" id="MF_00048"/>
    </source>
</evidence>
<keyword evidence="4" id="KW-1185">Reference proteome</keyword>
<dbReference type="RefSeq" id="WP_045441925.1">
    <property type="nucleotide sequence ID" value="NZ_BBIO01000001.1"/>
</dbReference>
<dbReference type="eggNOG" id="COG0792">
    <property type="taxonomic scope" value="Bacteria"/>
</dbReference>
<keyword evidence="3" id="KW-0540">Nuclease</keyword>
<dbReference type="NCBIfam" id="NF009150">
    <property type="entry name" value="PRK12497.1-3"/>
    <property type="match status" value="1"/>
</dbReference>
<dbReference type="PANTHER" id="PTHR34039:SF1">
    <property type="entry name" value="UPF0102 PROTEIN YRAN"/>
    <property type="match status" value="1"/>
</dbReference>
<keyword evidence="3" id="KW-0255">Endonuclease</keyword>
<evidence type="ECO:0000256" key="1">
    <source>
        <dbReference type="ARBA" id="ARBA00006738"/>
    </source>
</evidence>
<dbReference type="HAMAP" id="MF_00048">
    <property type="entry name" value="UPF0102"/>
    <property type="match status" value="1"/>
</dbReference>
<dbReference type="SUPFAM" id="SSF52980">
    <property type="entry name" value="Restriction endonuclease-like"/>
    <property type="match status" value="1"/>
</dbReference>
<comment type="similarity">
    <text evidence="1 2">Belongs to the UPF0102 family.</text>
</comment>
<gene>
    <name evidence="3" type="ORF">M2A_0263</name>
</gene>
<dbReference type="InterPro" id="IPR011856">
    <property type="entry name" value="tRNA_endonuc-like_dom_sf"/>
</dbReference>
<dbReference type="InterPro" id="IPR003509">
    <property type="entry name" value="UPF0102_YraN-like"/>
</dbReference>
<evidence type="ECO:0000313" key="4">
    <source>
        <dbReference type="Proteomes" id="UP000028702"/>
    </source>
</evidence>
<dbReference type="GO" id="GO:0003676">
    <property type="term" value="F:nucleic acid binding"/>
    <property type="evidence" value="ECO:0007669"/>
    <property type="project" value="InterPro"/>
</dbReference>
<reference evidence="3 4" key="1">
    <citation type="submission" date="2014-07" db="EMBL/GenBank/DDBJ databases">
        <title>Tepidicaulis marinum gen. nov., sp. nov., a novel marine bacterium denitrifying nitrate to nitrous oxide strictly under microaerobic conditions.</title>
        <authorList>
            <person name="Takeuchi M."/>
            <person name="Yamagishi T."/>
            <person name="Kamagata Y."/>
            <person name="Oshima K."/>
            <person name="Hattori M."/>
            <person name="Katayama T."/>
            <person name="Hanada S."/>
            <person name="Tamaki H."/>
            <person name="Marumo K."/>
            <person name="Maeda H."/>
            <person name="Nedachi M."/>
            <person name="Iwasaki W."/>
            <person name="Suwa Y."/>
            <person name="Sakata S."/>
        </authorList>
    </citation>
    <scope>NUCLEOTIDE SEQUENCE [LARGE SCALE GENOMIC DNA]</scope>
    <source>
        <strain evidence="3 4">MA2</strain>
    </source>
</reference>
<dbReference type="InterPro" id="IPR011335">
    <property type="entry name" value="Restrct_endonuc-II-like"/>
</dbReference>
<dbReference type="Gene3D" id="3.40.1350.10">
    <property type="match status" value="1"/>
</dbReference>
<sequence length="123" mass="14450">MSEARRKMQRQEAQRRGARAETLALWWLRAKGYRLLARNYRRGVGEADLVMARGKLLVFVEVKRREDKAAAGEAIQPRQQARIARAAEAFIAQHKEHWEKHIRFDAVLISPRTLPRHIEDAWR</sequence>
<protein>
    <recommendedName>
        <fullName evidence="2">UPF0102 protein M2A_0263</fullName>
    </recommendedName>
</protein>
<dbReference type="GO" id="GO:0004519">
    <property type="term" value="F:endonuclease activity"/>
    <property type="evidence" value="ECO:0007669"/>
    <property type="project" value="UniProtKB-KW"/>
</dbReference>
<dbReference type="Proteomes" id="UP000028702">
    <property type="component" value="Unassembled WGS sequence"/>
</dbReference>
<dbReference type="Pfam" id="PF02021">
    <property type="entry name" value="UPF0102"/>
    <property type="match status" value="1"/>
</dbReference>
<organism evidence="3 4">
    <name type="scientific">Tepidicaulis marinus</name>
    <dbReference type="NCBI Taxonomy" id="1333998"/>
    <lineage>
        <taxon>Bacteria</taxon>
        <taxon>Pseudomonadati</taxon>
        <taxon>Pseudomonadota</taxon>
        <taxon>Alphaproteobacteria</taxon>
        <taxon>Hyphomicrobiales</taxon>
        <taxon>Parvibaculaceae</taxon>
        <taxon>Tepidicaulis</taxon>
    </lineage>
</organism>